<evidence type="ECO:0000256" key="1">
    <source>
        <dbReference type="SAM" id="MobiDB-lite"/>
    </source>
</evidence>
<reference evidence="2" key="1">
    <citation type="submission" date="2020-02" db="EMBL/GenBank/DDBJ databases">
        <authorList>
            <person name="Meier V. D."/>
        </authorList>
    </citation>
    <scope>NUCLEOTIDE SEQUENCE</scope>
    <source>
        <strain evidence="2">AVDCRST_MAG25</strain>
    </source>
</reference>
<feature type="compositionally biased region" description="Basic residues" evidence="1">
    <location>
        <begin position="157"/>
        <end position="177"/>
    </location>
</feature>
<accession>A0A6J4RE62</accession>
<keyword evidence="2" id="KW-0378">Hydrolase</keyword>
<feature type="non-terminal residue" evidence="2">
    <location>
        <position position="1"/>
    </location>
</feature>
<dbReference type="GO" id="GO:0050263">
    <property type="term" value="F:ribosylpyrimidine nucleosidase activity"/>
    <property type="evidence" value="ECO:0007669"/>
    <property type="project" value="UniProtKB-EC"/>
</dbReference>
<feature type="region of interest" description="Disordered" evidence="1">
    <location>
        <begin position="1"/>
        <end position="309"/>
    </location>
</feature>
<gene>
    <name evidence="2" type="ORF">AVDCRST_MAG25-1161</name>
</gene>
<keyword evidence="2" id="KW-0326">Glycosidase</keyword>
<name>A0A6J4RE62_9ACTN</name>
<protein>
    <submittedName>
        <fullName evidence="2">Pyrimidine-specific ribonucleoside hydrolase RihB</fullName>
        <ecNumber evidence="2">3.2.2.8</ecNumber>
    </submittedName>
</protein>
<dbReference type="AlphaFoldDB" id="A0A6J4RE62"/>
<feature type="compositionally biased region" description="Basic residues" evidence="1">
    <location>
        <begin position="191"/>
        <end position="201"/>
    </location>
</feature>
<feature type="compositionally biased region" description="Basic residues" evidence="1">
    <location>
        <begin position="57"/>
        <end position="83"/>
    </location>
</feature>
<proteinExistence type="predicted"/>
<evidence type="ECO:0000313" key="2">
    <source>
        <dbReference type="EMBL" id="CAA9463330.1"/>
    </source>
</evidence>
<feature type="non-terminal residue" evidence="2">
    <location>
        <position position="309"/>
    </location>
</feature>
<dbReference type="EMBL" id="CADCVI010000072">
    <property type="protein sequence ID" value="CAA9463330.1"/>
    <property type="molecule type" value="Genomic_DNA"/>
</dbReference>
<feature type="compositionally biased region" description="Basic residues" evidence="1">
    <location>
        <begin position="98"/>
        <end position="118"/>
    </location>
</feature>
<organism evidence="2">
    <name type="scientific">uncultured Rubrobacteraceae bacterium</name>
    <dbReference type="NCBI Taxonomy" id="349277"/>
    <lineage>
        <taxon>Bacteria</taxon>
        <taxon>Bacillati</taxon>
        <taxon>Actinomycetota</taxon>
        <taxon>Rubrobacteria</taxon>
        <taxon>Rubrobacterales</taxon>
        <taxon>Rubrobacteraceae</taxon>
        <taxon>environmental samples</taxon>
    </lineage>
</organism>
<feature type="compositionally biased region" description="Basic residues" evidence="1">
    <location>
        <begin position="229"/>
        <end position="249"/>
    </location>
</feature>
<sequence>EPEAGDTRRRPGPRRRGGDHDGLRLAGAGPPRGDDRRRQRDAAEDHAQRATRTLPNRAHRRARRRRGRKAARARAPHRRGHPRRERDGRTGDPGGRLRTGRAGRREAYRRHPRGISRARRPDPGGTAHQRGRAPAGTSRPQGEDLARLPHGREHGPRQHHAGGRVQHLCRPRGRPRGLRVGAPDHDERPRRYPPGRRRQRGARPAAGPRGAREGGRGLPGLFRRDLRRGLRFRRPAPARPRRCRGHTRARRPEDAAHERPDRVRERPHPRRDGLRLLRRDGQTRERGRRRRPRPDGLLRAAARFAEAPV</sequence>
<feature type="compositionally biased region" description="Basic and acidic residues" evidence="1">
    <location>
        <begin position="141"/>
        <end position="156"/>
    </location>
</feature>
<feature type="compositionally biased region" description="Basic and acidic residues" evidence="1">
    <location>
        <begin position="32"/>
        <end position="48"/>
    </location>
</feature>
<dbReference type="EC" id="3.2.2.8" evidence="2"/>
<feature type="compositionally biased region" description="Basic and acidic residues" evidence="1">
    <location>
        <begin position="250"/>
        <end position="285"/>
    </location>
</feature>